<protein>
    <submittedName>
        <fullName evidence="2">Uncharacterized protein</fullName>
    </submittedName>
</protein>
<name>A0A7W7WDW7_9ACTN</name>
<evidence type="ECO:0000256" key="1">
    <source>
        <dbReference type="SAM" id="MobiDB-lite"/>
    </source>
</evidence>
<dbReference type="EMBL" id="JACHJU010000007">
    <property type="protein sequence ID" value="MBB4944112.1"/>
    <property type="molecule type" value="Genomic_DNA"/>
</dbReference>
<feature type="region of interest" description="Disordered" evidence="1">
    <location>
        <begin position="1"/>
        <end position="26"/>
    </location>
</feature>
<evidence type="ECO:0000313" key="2">
    <source>
        <dbReference type="EMBL" id="MBB4944112.1"/>
    </source>
</evidence>
<organism evidence="2 3">
    <name type="scientific">Streptosporangium album</name>
    <dbReference type="NCBI Taxonomy" id="47479"/>
    <lineage>
        <taxon>Bacteria</taxon>
        <taxon>Bacillati</taxon>
        <taxon>Actinomycetota</taxon>
        <taxon>Actinomycetes</taxon>
        <taxon>Streptosporangiales</taxon>
        <taxon>Streptosporangiaceae</taxon>
        <taxon>Streptosporangium</taxon>
    </lineage>
</organism>
<keyword evidence="3" id="KW-1185">Reference proteome</keyword>
<comment type="caution">
    <text evidence="2">The sequence shown here is derived from an EMBL/GenBank/DDBJ whole genome shotgun (WGS) entry which is preliminary data.</text>
</comment>
<evidence type="ECO:0000313" key="3">
    <source>
        <dbReference type="Proteomes" id="UP000534286"/>
    </source>
</evidence>
<gene>
    <name evidence="2" type="ORF">FHR32_008515</name>
</gene>
<accession>A0A7W7WDW7</accession>
<sequence>MRTFGRGDVKTTTAAPTNGRRAPPGLANHEEYEMRFLISLHINPAVLDALTDEEKELVSGSGVAGRDGWRRCAGAGGDRVLCTGRTGRARGRSRVAHRPRPGIAWSQKIATCSCT</sequence>
<reference evidence="2 3" key="1">
    <citation type="submission" date="2020-08" db="EMBL/GenBank/DDBJ databases">
        <title>Sequencing the genomes of 1000 actinobacteria strains.</title>
        <authorList>
            <person name="Klenk H.-P."/>
        </authorList>
    </citation>
    <scope>NUCLEOTIDE SEQUENCE [LARGE SCALE GENOMIC DNA]</scope>
    <source>
        <strain evidence="2 3">DSM 43023</strain>
    </source>
</reference>
<proteinExistence type="predicted"/>
<dbReference type="AlphaFoldDB" id="A0A7W7WDW7"/>
<dbReference type="Proteomes" id="UP000534286">
    <property type="component" value="Unassembled WGS sequence"/>
</dbReference>
<dbReference type="RefSeq" id="WP_184760099.1">
    <property type="nucleotide sequence ID" value="NZ_BAABEK010000057.1"/>
</dbReference>